<accession>A0A370HUE5</accession>
<evidence type="ECO:0000313" key="2">
    <source>
        <dbReference type="EMBL" id="RDI60564.1"/>
    </source>
</evidence>
<comment type="caution">
    <text evidence="2">The sequence shown here is derived from an EMBL/GenBank/DDBJ whole genome shotgun (WGS) entry which is preliminary data.</text>
</comment>
<proteinExistence type="predicted"/>
<evidence type="ECO:0008006" key="4">
    <source>
        <dbReference type="Google" id="ProtNLM"/>
    </source>
</evidence>
<reference evidence="2 3" key="1">
    <citation type="submission" date="2018-07" db="EMBL/GenBank/DDBJ databases">
        <title>Genomic Encyclopedia of Type Strains, Phase IV (KMG-IV): sequencing the most valuable type-strain genomes for metagenomic binning, comparative biology and taxonomic classification.</title>
        <authorList>
            <person name="Goeker M."/>
        </authorList>
    </citation>
    <scope>NUCLEOTIDE SEQUENCE [LARGE SCALE GENOMIC DNA]</scope>
    <source>
        <strain evidence="2 3">DSM 44290</strain>
    </source>
</reference>
<feature type="chain" id="PRO_5016977402" description="Chlorophyllase-like protein" evidence="1">
    <location>
        <begin position="27"/>
        <end position="313"/>
    </location>
</feature>
<dbReference type="InterPro" id="IPR029058">
    <property type="entry name" value="AB_hydrolase_fold"/>
</dbReference>
<protein>
    <recommendedName>
        <fullName evidence="4">Chlorophyllase-like protein</fullName>
    </recommendedName>
</protein>
<dbReference type="Gene3D" id="3.40.50.1820">
    <property type="entry name" value="alpha/beta hydrolase"/>
    <property type="match status" value="1"/>
</dbReference>
<organism evidence="2 3">
    <name type="scientific">Nocardia pseudobrasiliensis</name>
    <dbReference type="NCBI Taxonomy" id="45979"/>
    <lineage>
        <taxon>Bacteria</taxon>
        <taxon>Bacillati</taxon>
        <taxon>Actinomycetota</taxon>
        <taxon>Actinomycetes</taxon>
        <taxon>Mycobacteriales</taxon>
        <taxon>Nocardiaceae</taxon>
        <taxon>Nocardia</taxon>
    </lineage>
</organism>
<dbReference type="SUPFAM" id="SSF53474">
    <property type="entry name" value="alpha/beta-Hydrolases"/>
    <property type="match status" value="1"/>
</dbReference>
<feature type="signal peptide" evidence="1">
    <location>
        <begin position="1"/>
        <end position="26"/>
    </location>
</feature>
<name>A0A370HUE5_9NOCA</name>
<gene>
    <name evidence="2" type="ORF">DFR76_115194</name>
</gene>
<dbReference type="AlphaFoldDB" id="A0A370HUE5"/>
<dbReference type="STRING" id="1210086.GCA_001613105_04485"/>
<dbReference type="EMBL" id="QQBC01000015">
    <property type="protein sequence ID" value="RDI60564.1"/>
    <property type="molecule type" value="Genomic_DNA"/>
</dbReference>
<evidence type="ECO:0000256" key="1">
    <source>
        <dbReference type="SAM" id="SignalP"/>
    </source>
</evidence>
<keyword evidence="1" id="KW-0732">Signal</keyword>
<dbReference type="Proteomes" id="UP000254869">
    <property type="component" value="Unassembled WGS sequence"/>
</dbReference>
<evidence type="ECO:0000313" key="3">
    <source>
        <dbReference type="Proteomes" id="UP000254869"/>
    </source>
</evidence>
<sequence length="313" mass="32112">MIPMGSVLAAVVTAAALIAPAAPAVADGLPGSIEIPCAADILRQSADWYLPTRPARGLIWLQHGFARSNANVADLAQTFADAGYLVFAPSLPFLNLSGCTMQNLGDNTAFLNNVAALLSGDPTGALGVSLAAAVGPGRDVPVIPREFVFVGHSAGAEAVEYVADRLRTNAPQVWAGLRGLVLLDPVMSFLGDNTDRALGELDATGLPILAVAGSPSWCNSFGSGTAALQRDLHRPFVGVRLRGGSHTDAEGASSDALGELLCGTPVSANVNALHRLALGWTHDFFAGTTTPDYYPSAAASVAAVPDAQVLYGS</sequence>
<keyword evidence="3" id="KW-1185">Reference proteome</keyword>